<reference evidence="1" key="1">
    <citation type="submission" date="2023-11" db="EMBL/GenBank/DDBJ databases">
        <authorList>
            <person name="Poullet M."/>
        </authorList>
    </citation>
    <scope>NUCLEOTIDE SEQUENCE</scope>
    <source>
        <strain evidence="1">E1834</strain>
    </source>
</reference>
<keyword evidence="2" id="KW-1185">Reference proteome</keyword>
<name>A0ACB0ZAS4_MELEN</name>
<comment type="caution">
    <text evidence="1">The sequence shown here is derived from an EMBL/GenBank/DDBJ whole genome shotgun (WGS) entry which is preliminary data.</text>
</comment>
<dbReference type="EMBL" id="CAVMJV010000029">
    <property type="protein sequence ID" value="CAK5076142.1"/>
    <property type="molecule type" value="Genomic_DNA"/>
</dbReference>
<organism evidence="1 2">
    <name type="scientific">Meloidogyne enterolobii</name>
    <name type="common">Root-knot nematode worm</name>
    <name type="synonym">Meloidogyne mayaguensis</name>
    <dbReference type="NCBI Taxonomy" id="390850"/>
    <lineage>
        <taxon>Eukaryota</taxon>
        <taxon>Metazoa</taxon>
        <taxon>Ecdysozoa</taxon>
        <taxon>Nematoda</taxon>
        <taxon>Chromadorea</taxon>
        <taxon>Rhabditida</taxon>
        <taxon>Tylenchina</taxon>
        <taxon>Tylenchomorpha</taxon>
        <taxon>Tylenchoidea</taxon>
        <taxon>Meloidogynidae</taxon>
        <taxon>Meloidogyninae</taxon>
        <taxon>Meloidogyne</taxon>
    </lineage>
</organism>
<gene>
    <name evidence="1" type="ORF">MENTE1834_LOCUS22996</name>
</gene>
<evidence type="ECO:0000313" key="1">
    <source>
        <dbReference type="EMBL" id="CAK5076142.1"/>
    </source>
</evidence>
<proteinExistence type="predicted"/>
<sequence>MIKRKATLFTRFEHNHLHENENLIEESRCSPISNTNESTNFQLKSLEERMKKLAEQLSLIFKIHEFVFEFFMIFERLMTGAARFKKSLNNY</sequence>
<accession>A0ACB0ZAS4</accession>
<protein>
    <submittedName>
        <fullName evidence="1">Uncharacterized protein</fullName>
    </submittedName>
</protein>
<dbReference type="Proteomes" id="UP001497535">
    <property type="component" value="Unassembled WGS sequence"/>
</dbReference>
<evidence type="ECO:0000313" key="2">
    <source>
        <dbReference type="Proteomes" id="UP001497535"/>
    </source>
</evidence>